<feature type="compositionally biased region" description="Basic residues" evidence="1">
    <location>
        <begin position="49"/>
        <end position="61"/>
    </location>
</feature>
<feature type="compositionally biased region" description="Basic and acidic residues" evidence="1">
    <location>
        <begin position="302"/>
        <end position="317"/>
    </location>
</feature>
<name>A0A6J4MRW0_9BACT</name>
<feature type="compositionally biased region" description="Basic residues" evidence="1">
    <location>
        <begin position="1"/>
        <end position="13"/>
    </location>
</feature>
<feature type="compositionally biased region" description="Basic residues" evidence="1">
    <location>
        <begin position="242"/>
        <end position="255"/>
    </location>
</feature>
<feature type="compositionally biased region" description="Low complexity" evidence="1">
    <location>
        <begin position="121"/>
        <end position="132"/>
    </location>
</feature>
<feature type="region of interest" description="Disordered" evidence="1">
    <location>
        <begin position="165"/>
        <end position="382"/>
    </location>
</feature>
<evidence type="ECO:0000313" key="2">
    <source>
        <dbReference type="EMBL" id="CAA9362868.1"/>
    </source>
</evidence>
<feature type="region of interest" description="Disordered" evidence="1">
    <location>
        <begin position="1"/>
        <end position="150"/>
    </location>
</feature>
<organism evidence="2">
    <name type="scientific">uncultured Gemmatimonadota bacterium</name>
    <dbReference type="NCBI Taxonomy" id="203437"/>
    <lineage>
        <taxon>Bacteria</taxon>
        <taxon>Pseudomonadati</taxon>
        <taxon>Gemmatimonadota</taxon>
        <taxon>environmental samples</taxon>
    </lineage>
</organism>
<sequence>ERLLRGSRRRKDGRWRVHQEGVPQAGHAVPPGPQPGRQGGRRPVQGGHRGVRGASRHRQARALRPLWPRGSQARRQRAGRRRRVRRLRVRGRAEHLHARLRRRRLRRPLRAAARARRRAEGQGPADQGAHHPAGGGHGRPQDHPGAHAGPLRQLQGHRLRRRGRGADLHHLPGRRPGENGAAQRVRAVRQRRRMPHLPRRGQDDQEPVPVVQRRRPPARRKHGGRRHSGRGEQRQLPDAARRGQRRPPRRPARRRAGGDRGGGRSTLPARGKRPAVRASRFVQPGGAGRRRDHPHRLRRRKGEGGRRFAERRSDHAPRQGAAAPGRRRARRPVRAPERVDAHRAERRAGGAVPPPGRAGGPGARRAPHQGLVGPREGRLRRV</sequence>
<feature type="compositionally biased region" description="Basic and acidic residues" evidence="1">
    <location>
        <begin position="229"/>
        <end position="241"/>
    </location>
</feature>
<gene>
    <name evidence="2" type="ORF">AVDCRST_MAG89-3864</name>
</gene>
<feature type="non-terminal residue" evidence="2">
    <location>
        <position position="382"/>
    </location>
</feature>
<feature type="non-terminal residue" evidence="2">
    <location>
        <position position="1"/>
    </location>
</feature>
<dbReference type="EMBL" id="CADCTV010000814">
    <property type="protein sequence ID" value="CAA9362868.1"/>
    <property type="molecule type" value="Genomic_DNA"/>
</dbReference>
<feature type="compositionally biased region" description="Basic residues" evidence="1">
    <location>
        <begin position="212"/>
        <end position="228"/>
    </location>
</feature>
<feature type="compositionally biased region" description="Basic residues" evidence="1">
    <location>
        <begin position="186"/>
        <end position="199"/>
    </location>
</feature>
<evidence type="ECO:0000256" key="1">
    <source>
        <dbReference type="SAM" id="MobiDB-lite"/>
    </source>
</evidence>
<feature type="compositionally biased region" description="Basic and acidic residues" evidence="1">
    <location>
        <begin position="334"/>
        <end position="348"/>
    </location>
</feature>
<dbReference type="AlphaFoldDB" id="A0A6J4MRW0"/>
<proteinExistence type="predicted"/>
<accession>A0A6J4MRW0</accession>
<protein>
    <submittedName>
        <fullName evidence="2">Chaperone protein DnaJ</fullName>
    </submittedName>
</protein>
<feature type="compositionally biased region" description="Basic residues" evidence="1">
    <location>
        <begin position="72"/>
        <end position="90"/>
    </location>
</feature>
<reference evidence="2" key="1">
    <citation type="submission" date="2020-02" db="EMBL/GenBank/DDBJ databases">
        <authorList>
            <person name="Meier V. D."/>
        </authorList>
    </citation>
    <scope>NUCLEOTIDE SEQUENCE</scope>
    <source>
        <strain evidence="2">AVDCRST_MAG89</strain>
    </source>
</reference>
<feature type="compositionally biased region" description="Basic residues" evidence="1">
    <location>
        <begin position="288"/>
        <end position="301"/>
    </location>
</feature>
<feature type="compositionally biased region" description="Basic residues" evidence="1">
    <location>
        <begin position="98"/>
        <end position="117"/>
    </location>
</feature>